<dbReference type="InterPro" id="IPR038071">
    <property type="entry name" value="UROD/MetE-like_sf"/>
</dbReference>
<proteinExistence type="predicted"/>
<comment type="caution">
    <text evidence="1">The sequence shown here is derived from an EMBL/GenBank/DDBJ whole genome shotgun (WGS) entry which is preliminary data.</text>
</comment>
<name>A0A9P9IGE7_9PLEO</name>
<organism evidence="1 2">
    <name type="scientific">Dendryphion nanum</name>
    <dbReference type="NCBI Taxonomy" id="256645"/>
    <lineage>
        <taxon>Eukaryota</taxon>
        <taxon>Fungi</taxon>
        <taxon>Dikarya</taxon>
        <taxon>Ascomycota</taxon>
        <taxon>Pezizomycotina</taxon>
        <taxon>Dothideomycetes</taxon>
        <taxon>Pleosporomycetidae</taxon>
        <taxon>Pleosporales</taxon>
        <taxon>Torulaceae</taxon>
        <taxon>Dendryphion</taxon>
    </lineage>
</organism>
<dbReference type="OrthoDB" id="5422863at2759"/>
<protein>
    <submittedName>
        <fullName evidence="1">Uncharacterized protein</fullName>
    </submittedName>
</protein>
<sequence>MSQNQMRGVHFNGSINLSSTSAVFNNVPRLLPQRLRRIPDGETGKRDYFISWQLENFSAAPEIVIVMDFENQKFDFGPPSLSSSEVATSLAKLGEINARYHEHALESYDIFRQKKAEGIIPKDVRFQVCIPGLVNVMSLITTPFKRAIEPLYEKALLHSLQVIQDSIPHSELAVQVDVAIEIAALENVPFWPIYIPEPLLEGIITRLARFSNHVAEGVELGFHLCYGDLFHRHFIEPRDLGLLVQVSNELRRNITRPIQWIHMPVPKDRKDAKYFEPLKGLEWKVPELYLGLVHPFDEEGTAERIEAAKVVVEEFGVATECGMGRMGKEEFATVMEILRAISGSAV</sequence>
<accession>A0A9P9IGE7</accession>
<dbReference type="Gene3D" id="3.20.20.210">
    <property type="match status" value="1"/>
</dbReference>
<dbReference type="EMBL" id="JAGMWT010000011">
    <property type="protein sequence ID" value="KAH7119716.1"/>
    <property type="molecule type" value="Genomic_DNA"/>
</dbReference>
<evidence type="ECO:0000313" key="2">
    <source>
        <dbReference type="Proteomes" id="UP000700596"/>
    </source>
</evidence>
<reference evidence="1" key="1">
    <citation type="journal article" date="2021" name="Nat. Commun.">
        <title>Genetic determinants of endophytism in the Arabidopsis root mycobiome.</title>
        <authorList>
            <person name="Mesny F."/>
            <person name="Miyauchi S."/>
            <person name="Thiergart T."/>
            <person name="Pickel B."/>
            <person name="Atanasova L."/>
            <person name="Karlsson M."/>
            <person name="Huettel B."/>
            <person name="Barry K.W."/>
            <person name="Haridas S."/>
            <person name="Chen C."/>
            <person name="Bauer D."/>
            <person name="Andreopoulos W."/>
            <person name="Pangilinan J."/>
            <person name="LaButti K."/>
            <person name="Riley R."/>
            <person name="Lipzen A."/>
            <person name="Clum A."/>
            <person name="Drula E."/>
            <person name="Henrissat B."/>
            <person name="Kohler A."/>
            <person name="Grigoriev I.V."/>
            <person name="Martin F.M."/>
            <person name="Hacquard S."/>
        </authorList>
    </citation>
    <scope>NUCLEOTIDE SEQUENCE</scope>
    <source>
        <strain evidence="1">MPI-CAGE-CH-0243</strain>
    </source>
</reference>
<dbReference type="SUPFAM" id="SSF51726">
    <property type="entry name" value="UROD/MetE-like"/>
    <property type="match status" value="1"/>
</dbReference>
<gene>
    <name evidence="1" type="ORF">B0J11DRAFT_67131</name>
</gene>
<dbReference type="AlphaFoldDB" id="A0A9P9IGE7"/>
<keyword evidence="2" id="KW-1185">Reference proteome</keyword>
<evidence type="ECO:0000313" key="1">
    <source>
        <dbReference type="EMBL" id="KAH7119716.1"/>
    </source>
</evidence>
<dbReference type="Proteomes" id="UP000700596">
    <property type="component" value="Unassembled WGS sequence"/>
</dbReference>